<dbReference type="VEuPathDB" id="GiardiaDB:SS50377_23333"/>
<dbReference type="EMBL" id="KI546046">
    <property type="protein sequence ID" value="EST47204.1"/>
    <property type="molecule type" value="Genomic_DNA"/>
</dbReference>
<name>V6M1Y3_9EUKA</name>
<gene>
    <name evidence="2" type="ORF">SS50377_12714</name>
</gene>
<evidence type="ECO:0000256" key="1">
    <source>
        <dbReference type="SAM" id="Coils"/>
    </source>
</evidence>
<keyword evidence="1" id="KW-0175">Coiled coil</keyword>
<protein>
    <submittedName>
        <fullName evidence="2">Uncharacterized protein</fullName>
    </submittedName>
</protein>
<reference evidence="2" key="1">
    <citation type="journal article" date="2014" name="PLoS Genet.">
        <title>The Genome of Spironucleus salmonicida Highlights a Fish Pathogen Adapted to Fluctuating Environments.</title>
        <authorList>
            <person name="Xu F."/>
            <person name="Jerlstrom-Hultqvist J."/>
            <person name="Einarsson E."/>
            <person name="Astvaldsson A."/>
            <person name="Svard S.G."/>
            <person name="Andersson J.O."/>
        </authorList>
    </citation>
    <scope>NUCLEOTIDE SEQUENCE</scope>
</reference>
<organism evidence="2">
    <name type="scientific">Spironucleus salmonicida</name>
    <dbReference type="NCBI Taxonomy" id="348837"/>
    <lineage>
        <taxon>Eukaryota</taxon>
        <taxon>Metamonada</taxon>
        <taxon>Diplomonadida</taxon>
        <taxon>Hexamitidae</taxon>
        <taxon>Hexamitinae</taxon>
        <taxon>Spironucleus</taxon>
    </lineage>
</organism>
<accession>V6M1Y3</accession>
<feature type="coiled-coil region" evidence="1">
    <location>
        <begin position="113"/>
        <end position="154"/>
    </location>
</feature>
<sequence length="1504" mass="177465">MQNSKNVHQDQLVLINDLAAISFQQNLVIKQMRQEKQLLKEDFYNKLNTYRNSVEKKIINMQKAYASSLLNVIRNRELLNQKCDIKNPIPEEQHNLEILSYKTKLEQELRGNIEKTQLVIMNITSERDQLKNKIEVLELQNKALILQLEKNNTNKAGSVQQIQEHDSSENFELSYQVSTGMNTNLVPDQVLQQNQTKDIVLNLPGESDKSISTSVIPWLIASETTNRILSDRHQKLLEHIQTKENQLTKLMSTVTKQSYQVIKYQNMAQVANQEQQLIEIQISHLQQNEKVLEKKNQKLIQKKDEQIKEISLQIDNYKLLNIRQSKQLEIYEEQIKSSKNTFFEEFQLLERMEENQKIGYLQNQVIYLSNFEKIYAKTLSDLTKRNKSLQQSNEELRMYNIQFNAKLYEVQQSAEEKVTTQFKQLLDSYEQQQSSYHTEISDLKFNLDSKCHEIQLILQIESKLKAQIETLKQQNDYLFESSLQQQTQIVNLFAQYKILKRQFVTCINDKQNIKEQANNSIDIINSQKDQFITMQIDNEILVNALKTSIQTIYQKLYSKKCDDYLQEIILKANQVQTNESLEQIQLQVSYEIDKALPNLYQLKVLKQDNQLTLLEKQVLDQNSLDHQERFKCDFSQTTQVSIAFEQQSELKNQQQKIITKTVDFGQKVEFHTDQIFLLQEAYREIASLKQQLTDYNSQMKRFGHIKQKIFEECYYEDIEMVRQNEHNMLMTNEDILMQQYRYKNLYDEWSIHKCPTFLDFKPQVDQLLHQLKEVKDQVIFQLDSTIQIRDSQITTLNIDIQFLNDKYSRLKDYLLISKYDMQDSIQSFTQILDNLKQKSLSIIQLGQKLNTLQQIVQFLVQENSARKSQVYLQQYVQTDLVIQKDSTKRNKHTELLYYQQRQKDQIDSQTYPDTANNISNIDHFIPSQTNSKTDIREEHNITNSIVQLDAQFKIDQQDYESLILVEQLAHDSDNNTTHRIISSMEFQQKQLNNTSISSIDQFILDQSSFNNKDGTSNQDFQSYVNFNDIEQLLLSQQENHNALITELALISKNQSDMQVDKVQLERQLQNKTMIIQTLREEITKNKEEFRYKFVHRPSKEEDIAQIKYLSKQLDSYKSWYQVVSQENTKLIKQIDISEKQINTFFGTMYKTSNQGQLDHQNDISKEKLIEQRKHSDSKINKLFIQEDFQGGLQNMSLAKFEDNDAVQQKIKKSQFLISTTQSRKQLQYQRVDYDQQILVPKSKYKYNQNNNTSQRSISINSQRQQIQLNKHSQFNENIEKQRLKQLEQILEPQQNQQNLQQSNVSVVKMKRINELQTQNEQLKCVQNVAQQFSSQNLFNIKYSNQDQQVSKNKQKINTTSPIFSNKSEPIDVMDIGPSQKPGSNKNILYKPISIWNKINKQPNHTKNFNQNVYYKENLSTQNLSNLLKYAVDNMGQFEKEDTSVPNLTKAQTKTVYTDDDQNDINQQVIDEKVAWVKGGYQYKSEHQNTRFKNLRYQKQLPGTQ</sequence>
<proteinExistence type="predicted"/>
<evidence type="ECO:0000313" key="2">
    <source>
        <dbReference type="EMBL" id="EST47204.1"/>
    </source>
</evidence>
<feature type="coiled-coil region" evidence="1">
    <location>
        <begin position="282"/>
        <end position="320"/>
    </location>
</feature>